<feature type="domain" description="Plastocyanin-like" evidence="5">
    <location>
        <begin position="231"/>
        <end position="406"/>
    </location>
</feature>
<name>A0A0H3YIP3_NILLU</name>
<dbReference type="GO" id="GO:0016491">
    <property type="term" value="F:oxidoreductase activity"/>
    <property type="evidence" value="ECO:0007669"/>
    <property type="project" value="UniProtKB-KW"/>
</dbReference>
<dbReference type="Gene3D" id="2.60.40.420">
    <property type="entry name" value="Cupredoxins - blue copper proteins"/>
    <property type="match status" value="3"/>
</dbReference>
<dbReference type="KEGG" id="nlu:111053442"/>
<dbReference type="InterPro" id="IPR011706">
    <property type="entry name" value="Cu-oxidase_C"/>
</dbReference>
<dbReference type="PANTHER" id="PTHR11709:SF232">
    <property type="entry name" value="STRAW, ISOFORM G"/>
    <property type="match status" value="1"/>
</dbReference>
<keyword evidence="2" id="KW-0479">Metal-binding</keyword>
<dbReference type="InterPro" id="IPR001117">
    <property type="entry name" value="Cu-oxidase_2nd"/>
</dbReference>
<organism evidence="8">
    <name type="scientific">Nilaparvata lugens</name>
    <name type="common">Brown planthopper</name>
    <dbReference type="NCBI Taxonomy" id="108931"/>
    <lineage>
        <taxon>Eukaryota</taxon>
        <taxon>Metazoa</taxon>
        <taxon>Ecdysozoa</taxon>
        <taxon>Arthropoda</taxon>
        <taxon>Hexapoda</taxon>
        <taxon>Insecta</taxon>
        <taxon>Pterygota</taxon>
        <taxon>Neoptera</taxon>
        <taxon>Paraneoptera</taxon>
        <taxon>Hemiptera</taxon>
        <taxon>Auchenorrhyncha</taxon>
        <taxon>Fulgoroidea</taxon>
        <taxon>Delphacidae</taxon>
        <taxon>Delphacinae</taxon>
        <taxon>Nilaparvata</taxon>
    </lineage>
</organism>
<dbReference type="CDD" id="cd13858">
    <property type="entry name" value="CuRO_1_tcLCC2_insect_like"/>
    <property type="match status" value="1"/>
</dbReference>
<evidence type="ECO:0000313" key="8">
    <source>
        <dbReference type="EMBL" id="AKN21381.1"/>
    </source>
</evidence>
<feature type="domain" description="Plastocyanin-like" evidence="7">
    <location>
        <begin position="106"/>
        <end position="214"/>
    </location>
</feature>
<feature type="signal peptide" evidence="4">
    <location>
        <begin position="1"/>
        <end position="24"/>
    </location>
</feature>
<dbReference type="AlphaFoldDB" id="A0A0H3YIP3"/>
<dbReference type="PROSITE" id="PS00080">
    <property type="entry name" value="MULTICOPPER_OXIDASE2"/>
    <property type="match status" value="1"/>
</dbReference>
<dbReference type="SUPFAM" id="SSF49503">
    <property type="entry name" value="Cupredoxins"/>
    <property type="match status" value="3"/>
</dbReference>
<dbReference type="FunFam" id="2.60.40.420:FF:000045">
    <property type="entry name" value="Laccase 2"/>
    <property type="match status" value="1"/>
</dbReference>
<dbReference type="InterPro" id="IPR002355">
    <property type="entry name" value="Cu_oxidase_Cu_BS"/>
</dbReference>
<dbReference type="FunFam" id="2.60.40.420:FF:000031">
    <property type="entry name" value="Laccase-2 isoform A"/>
    <property type="match status" value="1"/>
</dbReference>
<evidence type="ECO:0000256" key="2">
    <source>
        <dbReference type="ARBA" id="ARBA00022723"/>
    </source>
</evidence>
<feature type="chain" id="PRO_5005204094" evidence="4">
    <location>
        <begin position="25"/>
        <end position="703"/>
    </location>
</feature>
<accession>A0A0H3YIP3</accession>
<dbReference type="CDD" id="cd13884">
    <property type="entry name" value="CuRO_2_tcLCC_insect_like"/>
    <property type="match status" value="1"/>
</dbReference>
<dbReference type="PANTHER" id="PTHR11709">
    <property type="entry name" value="MULTI-COPPER OXIDASE"/>
    <property type="match status" value="1"/>
</dbReference>
<evidence type="ECO:0000259" key="6">
    <source>
        <dbReference type="Pfam" id="PF07731"/>
    </source>
</evidence>
<dbReference type="InterPro" id="IPR011707">
    <property type="entry name" value="Cu-oxidase-like_N"/>
</dbReference>
<dbReference type="Pfam" id="PF07731">
    <property type="entry name" value="Cu-oxidase_2"/>
    <property type="match status" value="1"/>
</dbReference>
<reference evidence="8" key="1">
    <citation type="journal article" date="2015" name="Insect Biochem. Mol. Biol.">
        <title>The multicopper oxidase gene family in the brown planthopper, Nilaparvata lugens.</title>
        <authorList>
            <person name="Ye Y.-X."/>
            <person name="Pan P.-L."/>
            <person name="Kang D."/>
            <person name="Lu J.-B."/>
            <person name="Zhang C.-X."/>
        </authorList>
    </citation>
    <scope>NUCLEOTIDE SEQUENCE</scope>
</reference>
<dbReference type="RefSeq" id="XP_022196029.2">
    <property type="nucleotide sequence ID" value="XM_022340337.2"/>
</dbReference>
<dbReference type="Pfam" id="PF00394">
    <property type="entry name" value="Cu-oxidase"/>
    <property type="match status" value="1"/>
</dbReference>
<dbReference type="GO" id="GO:0006826">
    <property type="term" value="P:iron ion transport"/>
    <property type="evidence" value="ECO:0007669"/>
    <property type="project" value="TreeGrafter"/>
</dbReference>
<dbReference type="EMBL" id="KR086788">
    <property type="protein sequence ID" value="AKN21381.1"/>
    <property type="molecule type" value="mRNA"/>
</dbReference>
<keyword evidence="4" id="KW-0732">Signal</keyword>
<evidence type="ECO:0000259" key="7">
    <source>
        <dbReference type="Pfam" id="PF07732"/>
    </source>
</evidence>
<dbReference type="Pfam" id="PF07732">
    <property type="entry name" value="Cu-oxidase_3"/>
    <property type="match status" value="1"/>
</dbReference>
<dbReference type="InterPro" id="IPR008972">
    <property type="entry name" value="Cupredoxin"/>
</dbReference>
<feature type="domain" description="Plastocyanin-like" evidence="6">
    <location>
        <begin position="534"/>
        <end position="682"/>
    </location>
</feature>
<dbReference type="RefSeq" id="XP_039292932.1">
    <property type="nucleotide sequence ID" value="XM_039436998.1"/>
</dbReference>
<dbReference type="InterPro" id="IPR045087">
    <property type="entry name" value="Cu-oxidase_fam"/>
</dbReference>
<dbReference type="CDD" id="cd13905">
    <property type="entry name" value="CuRO_3_tcLLC2_insect_like"/>
    <property type="match status" value="1"/>
</dbReference>
<sequence length="703" mass="79104">MKPSNWAVFLIYLALISWIEVGHTTDILNFLQPDNICDGSYDHRLAVDLRDNIDLDPHVCTRPCLEYERPRICYYRFVLEPYTSLGLACRSCPANITDCSLPGCVPANGIEKSILTVNRRLPGPSIQICKGDTVVVDVKNKMPGRSTTIHWHGITQEGYQYMDGVPMVSQCPIEEGTIFRYKYRPSMAGTYFWHSHDGFQKQDGILGSLIVRQPISQEPNAELYDRDLPSHYLLIADWMSTTSDERFPGYTTEQNKNSIGQDTLSFLINGKGLTQYAMPTTDSTNNWTVNDDPFLLDDLFLTPSSARQSTPLATFKVVQGLRYRFRLIAGACLHCAFQVSIEGHRLTLIGTGADSLEPSIVDSVVMSSGERFDVVLEANKSPGDYWIMVSGLDTCLDAKQVAVLKYVSSFGESTGSHRRLVTIDGEPLKSVPVNPPFSPPGQPRGVVFNPSNEDCRGAFPEGKEKICVNQLLSRESTPRRLLCRKPDIRLMLVTGFHQFTLEEQFQSNRYSRFLIPQKGLMFAGFINNITNMPAPSPLMTQIRDIPQHLFCDDLMPKKHKECIHLIQIPLGSVLELVMVDGIGQINSTLAHPMHLHGYNMYVTDMGKLPEASLKDQLTWLTNLLDSRSKSRDFLPKVDTLSIPGYGYIVTRILADNPGYWMLHCHFIYHSEVGMVLNLKVGDQWDLPRIPRGFPKCGNFLPKV</sequence>
<dbReference type="GO" id="GO:0005507">
    <property type="term" value="F:copper ion binding"/>
    <property type="evidence" value="ECO:0007669"/>
    <property type="project" value="InterPro"/>
</dbReference>
<evidence type="ECO:0000256" key="3">
    <source>
        <dbReference type="ARBA" id="ARBA00023002"/>
    </source>
</evidence>
<dbReference type="GO" id="GO:0005886">
    <property type="term" value="C:plasma membrane"/>
    <property type="evidence" value="ECO:0007669"/>
    <property type="project" value="TreeGrafter"/>
</dbReference>
<keyword evidence="3" id="KW-0560">Oxidoreductase</keyword>
<evidence type="ECO:0000256" key="4">
    <source>
        <dbReference type="SAM" id="SignalP"/>
    </source>
</evidence>
<evidence type="ECO:0000256" key="1">
    <source>
        <dbReference type="ARBA" id="ARBA00010609"/>
    </source>
</evidence>
<protein>
    <submittedName>
        <fullName evidence="8">Multicopper oxidase 3</fullName>
    </submittedName>
</protein>
<dbReference type="GeneID" id="111053442"/>
<dbReference type="OrthoDB" id="2121828at2759"/>
<proteinExistence type="evidence at transcript level"/>
<comment type="similarity">
    <text evidence="1">Belongs to the multicopper oxidase family.</text>
</comment>
<evidence type="ECO:0000259" key="5">
    <source>
        <dbReference type="Pfam" id="PF00394"/>
    </source>
</evidence>